<feature type="domain" description="Peptidase C14 caspase" evidence="1">
    <location>
        <begin position="14"/>
        <end position="223"/>
    </location>
</feature>
<reference evidence="3" key="1">
    <citation type="journal article" date="2019" name="Int. J. Syst. Evol. Microbiol.">
        <title>The Global Catalogue of Microorganisms (GCM) 10K type strain sequencing project: providing services to taxonomists for standard genome sequencing and annotation.</title>
        <authorList>
            <consortium name="The Broad Institute Genomics Platform"/>
            <consortium name="The Broad Institute Genome Sequencing Center for Infectious Disease"/>
            <person name="Wu L."/>
            <person name="Ma J."/>
        </authorList>
    </citation>
    <scope>NUCLEOTIDE SEQUENCE [LARGE SCALE GENOMIC DNA]</scope>
    <source>
        <strain evidence="3">CGMCC 4.7676</strain>
    </source>
</reference>
<keyword evidence="3" id="KW-1185">Reference proteome</keyword>
<dbReference type="InterPro" id="IPR029030">
    <property type="entry name" value="Caspase-like_dom_sf"/>
</dbReference>
<sequence>MTAPRAGLPDPRKSRAVLVGVSEYATLEELPGVANNIEALNRAMTDPELWGLPEEHCVALLNPESPDEVMEAVHQAASEATDALLFYYAGHGLLDNRFELYLAMPGSDNERLYRSVRYDDIRREVVGTALSCYGKVVLLDCCYSGRALGGMGGSVDDLADQARVDGTYVMTATAETRKALAPPGERYTAFTGTLVDKLTRGLPDGPELLDMETLFHHMKADLQARHFPVPQQRSRNDGAAITLVRNRWSAGRTTVERSTPSARVLPQPPAGFEAFLRRRPSDVYAEVQTLRAHEQDEIAEQLLVACAVLRPDQEVAAIVGLLRRSGATADVVKVLMAVSRRPPDEVLRILDALYDTELSGEAALLLHEAGHGSVRDAAALAHLLQDGGRAGELVRLLDAALDSAQASSSLIDLVNALWVAGLREEVDSLIGRTVTRLPAPAVLALADELRSVGREGAAFGLYAASAEAMVSRPPDVVAQLCHAMAEAGRPADGDKVAKAVIDSTTESGDFLAIALAFWETGQEQHAERVLTRAAKVLRNDAVIALVAELRVHGHDDAAHRFCSRAMLNRSAQSIQEIIAELREEGWPVLAKNLLDEVTAQASVATVAELLALCTAADRQRVLSLAGERGQHEVAELLKRLAPAQPALAREFTDRITAKVETRTELVPVVIEGLGPRHKEQLLERIIENNGGSGLVTVLNALPASEAKYLMFLIVRAGQAKFLSVVSSLPGRDPHRFLRDQPVERLPSLIKVLLTIPDGSRYTDAVLAELAAPERGFPAITRELSTLFDENETMVGKLMLSKTLAGRSSSDLKSFVQALRIENRPKVLAATADWVKEHYEEVGATDGILRRIGLPEYASRRSLFGKRTKR</sequence>
<dbReference type="RefSeq" id="WP_378246057.1">
    <property type="nucleotide sequence ID" value="NZ_JBHRWK010000094.1"/>
</dbReference>
<dbReference type="EMBL" id="JBHRWK010000094">
    <property type="protein sequence ID" value="MFC3455529.1"/>
    <property type="molecule type" value="Genomic_DNA"/>
</dbReference>
<evidence type="ECO:0000259" key="1">
    <source>
        <dbReference type="Pfam" id="PF00656"/>
    </source>
</evidence>
<proteinExistence type="predicted"/>
<dbReference type="Proteomes" id="UP001595645">
    <property type="component" value="Unassembled WGS sequence"/>
</dbReference>
<gene>
    <name evidence="2" type="ORF">ACFOSH_39375</name>
</gene>
<dbReference type="NCBIfam" id="NF047832">
    <property type="entry name" value="caspase_w_EACC1"/>
    <property type="match status" value="1"/>
</dbReference>
<dbReference type="InterPro" id="IPR011600">
    <property type="entry name" value="Pept_C14_caspase"/>
</dbReference>
<organism evidence="2 3">
    <name type="scientific">Amycolatopsis speibonae</name>
    <dbReference type="NCBI Taxonomy" id="1450224"/>
    <lineage>
        <taxon>Bacteria</taxon>
        <taxon>Bacillati</taxon>
        <taxon>Actinomycetota</taxon>
        <taxon>Actinomycetes</taxon>
        <taxon>Pseudonocardiales</taxon>
        <taxon>Pseudonocardiaceae</taxon>
        <taxon>Amycolatopsis</taxon>
    </lineage>
</organism>
<dbReference type="Pfam" id="PF00656">
    <property type="entry name" value="Peptidase_C14"/>
    <property type="match status" value="1"/>
</dbReference>
<dbReference type="Gene3D" id="3.40.50.1460">
    <property type="match status" value="1"/>
</dbReference>
<dbReference type="SUPFAM" id="SSF52129">
    <property type="entry name" value="Caspase-like"/>
    <property type="match status" value="1"/>
</dbReference>
<evidence type="ECO:0000313" key="2">
    <source>
        <dbReference type="EMBL" id="MFC3455529.1"/>
    </source>
</evidence>
<name>A0ABV7P8W1_9PSEU</name>
<protein>
    <submittedName>
        <fullName evidence="2">Caspase family protein</fullName>
    </submittedName>
</protein>
<evidence type="ECO:0000313" key="3">
    <source>
        <dbReference type="Proteomes" id="UP001595645"/>
    </source>
</evidence>
<comment type="caution">
    <text evidence="2">The sequence shown here is derived from an EMBL/GenBank/DDBJ whole genome shotgun (WGS) entry which is preliminary data.</text>
</comment>
<accession>A0ABV7P8W1</accession>